<dbReference type="InterPro" id="IPR002067">
    <property type="entry name" value="MCP"/>
</dbReference>
<keyword evidence="3 8" id="KW-0812">Transmembrane</keyword>
<evidence type="ECO:0000256" key="9">
    <source>
        <dbReference type="RuleBase" id="RU000488"/>
    </source>
</evidence>
<evidence type="ECO:0000256" key="4">
    <source>
        <dbReference type="ARBA" id="ARBA00022737"/>
    </source>
</evidence>
<evidence type="ECO:0000256" key="6">
    <source>
        <dbReference type="ARBA" id="ARBA00023128"/>
    </source>
</evidence>
<evidence type="ECO:0000256" key="5">
    <source>
        <dbReference type="ARBA" id="ARBA00022989"/>
    </source>
</evidence>
<dbReference type="GO" id="GO:0055085">
    <property type="term" value="P:transmembrane transport"/>
    <property type="evidence" value="ECO:0007669"/>
    <property type="project" value="InterPro"/>
</dbReference>
<dbReference type="Pfam" id="PF00153">
    <property type="entry name" value="Mito_carr"/>
    <property type="match status" value="3"/>
</dbReference>
<evidence type="ECO:0000256" key="7">
    <source>
        <dbReference type="ARBA" id="ARBA00023136"/>
    </source>
</evidence>
<feature type="repeat" description="Solcar" evidence="8">
    <location>
        <begin position="25"/>
        <end position="116"/>
    </location>
</feature>
<keyword evidence="7 8" id="KW-0472">Membrane</keyword>
<comment type="caution">
    <text evidence="11">The sequence shown here is derived from an EMBL/GenBank/DDBJ whole genome shotgun (WGS) entry which is preliminary data.</text>
</comment>
<keyword evidence="2 9" id="KW-0813">Transport</keyword>
<keyword evidence="12" id="KW-1185">Reference proteome</keyword>
<dbReference type="Gene3D" id="1.50.40.10">
    <property type="entry name" value="Mitochondrial carrier domain"/>
    <property type="match status" value="1"/>
</dbReference>
<evidence type="ECO:0000313" key="12">
    <source>
        <dbReference type="Proteomes" id="UP001211907"/>
    </source>
</evidence>
<feature type="repeat" description="Solcar" evidence="8">
    <location>
        <begin position="259"/>
        <end position="352"/>
    </location>
</feature>
<comment type="similarity">
    <text evidence="9">Belongs to the mitochondrial carrier (TC 2.A.29) family.</text>
</comment>
<reference evidence="11" key="1">
    <citation type="submission" date="2020-05" db="EMBL/GenBank/DDBJ databases">
        <title>Phylogenomic resolution of chytrid fungi.</title>
        <authorList>
            <person name="Stajich J.E."/>
            <person name="Amses K."/>
            <person name="Simmons R."/>
            <person name="Seto K."/>
            <person name="Myers J."/>
            <person name="Bonds A."/>
            <person name="Quandt C.A."/>
            <person name="Barry K."/>
            <person name="Liu P."/>
            <person name="Grigoriev I."/>
            <person name="Longcore J.E."/>
            <person name="James T.Y."/>
        </authorList>
    </citation>
    <scope>NUCLEOTIDE SEQUENCE</scope>
    <source>
        <strain evidence="11">JEL0513</strain>
    </source>
</reference>
<keyword evidence="4" id="KW-0677">Repeat</keyword>
<feature type="transmembrane region" description="Helical" evidence="10">
    <location>
        <begin position="323"/>
        <end position="346"/>
    </location>
</feature>
<keyword evidence="5 10" id="KW-1133">Transmembrane helix</keyword>
<sequence>MEASHEASSTSFPAAKPRNTKRSTSFILRTLLAGGIAGSAAKTVIAPMDRVKILFQTDNPRYIKYSGSFFGVFRAIRDIHSANGITGLFQGHSATLLRIFPYAAIKFMSYEQYKDWIMPRREDETPLRRTIAGSLAGVSSLFVSYPLDLLRTRLAYEIRSAGASPSLVQTWNVIYNESNPISIHSRRIGGTLNFYRGFVPTMFGMIPYAGVSFMCYEGFKVWALEREGWWTLNGVFARKPGTMNKRDEYKGGRQLTWWSQLAIGGLSGLIAQTSSYPFEVIRRHMQIAGRIETAADGTASSLKKFPTTLEMTRLIYQKRGFRGFFVGLSIGFMKVVPMHAVSFYVYETMKVVLEI</sequence>
<evidence type="ECO:0000256" key="10">
    <source>
        <dbReference type="SAM" id="Phobius"/>
    </source>
</evidence>
<dbReference type="PANTHER" id="PTHR24089">
    <property type="entry name" value="SOLUTE CARRIER FAMILY 25"/>
    <property type="match status" value="1"/>
</dbReference>
<evidence type="ECO:0008006" key="13">
    <source>
        <dbReference type="Google" id="ProtNLM"/>
    </source>
</evidence>
<protein>
    <recommendedName>
        <fullName evidence="13">Mitochondrial carrier protein</fullName>
    </recommendedName>
</protein>
<evidence type="ECO:0000256" key="3">
    <source>
        <dbReference type="ARBA" id="ARBA00022692"/>
    </source>
</evidence>
<dbReference type="AlphaFoldDB" id="A0AAD5T1J4"/>
<evidence type="ECO:0000256" key="1">
    <source>
        <dbReference type="ARBA" id="ARBA00004225"/>
    </source>
</evidence>
<accession>A0AAD5T1J4</accession>
<name>A0AAD5T1J4_9FUNG</name>
<evidence type="ECO:0000256" key="8">
    <source>
        <dbReference type="PROSITE-ProRule" id="PRU00282"/>
    </source>
</evidence>
<dbReference type="PROSITE" id="PS50920">
    <property type="entry name" value="SOLCAR"/>
    <property type="match status" value="3"/>
</dbReference>
<evidence type="ECO:0000313" key="11">
    <source>
        <dbReference type="EMBL" id="KAJ3123372.1"/>
    </source>
</evidence>
<dbReference type="EMBL" id="JADGJH010000742">
    <property type="protein sequence ID" value="KAJ3123372.1"/>
    <property type="molecule type" value="Genomic_DNA"/>
</dbReference>
<dbReference type="InterPro" id="IPR018108">
    <property type="entry name" value="MCP_transmembrane"/>
</dbReference>
<dbReference type="GO" id="GO:0031966">
    <property type="term" value="C:mitochondrial membrane"/>
    <property type="evidence" value="ECO:0007669"/>
    <property type="project" value="UniProtKB-SubCell"/>
</dbReference>
<feature type="repeat" description="Solcar" evidence="8">
    <location>
        <begin position="124"/>
        <end position="222"/>
    </location>
</feature>
<proteinExistence type="inferred from homology"/>
<dbReference type="PRINTS" id="PR00926">
    <property type="entry name" value="MITOCARRIER"/>
</dbReference>
<keyword evidence="6" id="KW-0496">Mitochondrion</keyword>
<comment type="subcellular location">
    <subcellularLocation>
        <location evidence="1">Mitochondrion membrane</location>
        <topology evidence="1">Multi-pass membrane protein</topology>
    </subcellularLocation>
</comment>
<evidence type="ECO:0000256" key="2">
    <source>
        <dbReference type="ARBA" id="ARBA00022448"/>
    </source>
</evidence>
<organism evidence="11 12">
    <name type="scientific">Physocladia obscura</name>
    <dbReference type="NCBI Taxonomy" id="109957"/>
    <lineage>
        <taxon>Eukaryota</taxon>
        <taxon>Fungi</taxon>
        <taxon>Fungi incertae sedis</taxon>
        <taxon>Chytridiomycota</taxon>
        <taxon>Chytridiomycota incertae sedis</taxon>
        <taxon>Chytridiomycetes</taxon>
        <taxon>Chytridiales</taxon>
        <taxon>Chytriomycetaceae</taxon>
        <taxon>Physocladia</taxon>
    </lineage>
</organism>
<dbReference type="Proteomes" id="UP001211907">
    <property type="component" value="Unassembled WGS sequence"/>
</dbReference>
<gene>
    <name evidence="11" type="ORF">HK100_011633</name>
</gene>
<dbReference type="SUPFAM" id="SSF103506">
    <property type="entry name" value="Mitochondrial carrier"/>
    <property type="match status" value="1"/>
</dbReference>
<dbReference type="InterPro" id="IPR023395">
    <property type="entry name" value="MCP_dom_sf"/>
</dbReference>